<evidence type="ECO:0000256" key="3">
    <source>
        <dbReference type="ARBA" id="ARBA00022452"/>
    </source>
</evidence>
<keyword evidence="6" id="KW-0472">Membrane</keyword>
<proteinExistence type="predicted"/>
<comment type="caution">
    <text evidence="11">The sequence shown here is derived from an EMBL/GenBank/DDBJ whole genome shotgun (WGS) entry which is preliminary data.</text>
</comment>
<dbReference type="InterPro" id="IPR039426">
    <property type="entry name" value="TonB-dep_rcpt-like"/>
</dbReference>
<organism evidence="11 12">
    <name type="scientific">Phaeodactylibacter xiamenensis</name>
    <dbReference type="NCBI Taxonomy" id="1524460"/>
    <lineage>
        <taxon>Bacteria</taxon>
        <taxon>Pseudomonadati</taxon>
        <taxon>Bacteroidota</taxon>
        <taxon>Saprospiria</taxon>
        <taxon>Saprospirales</taxon>
        <taxon>Haliscomenobacteraceae</taxon>
        <taxon>Phaeodactylibacter</taxon>
    </lineage>
</organism>
<evidence type="ECO:0000256" key="6">
    <source>
        <dbReference type="ARBA" id="ARBA00023136"/>
    </source>
</evidence>
<dbReference type="Proteomes" id="UP000029736">
    <property type="component" value="Unassembled WGS sequence"/>
</dbReference>
<dbReference type="GO" id="GO:0009279">
    <property type="term" value="C:cell outer membrane"/>
    <property type="evidence" value="ECO:0007669"/>
    <property type="project" value="UniProtKB-SubCell"/>
</dbReference>
<reference evidence="11 12" key="1">
    <citation type="journal article" date="2014" name="Int. J. Syst. Evol. Microbiol.">
        <title>Phaeodactylibacter xiamenensis gen. nov., sp. nov., a member of the family Saprospiraceae isolated from the marine alga Phaeodactylum tricornutum.</title>
        <authorList>
            <person name="Chen Z.Jr."/>
            <person name="Lei X."/>
            <person name="Lai Q."/>
            <person name="Li Y."/>
            <person name="Zhang B."/>
            <person name="Zhang J."/>
            <person name="Zhang H."/>
            <person name="Yang L."/>
            <person name="Zheng W."/>
            <person name="Tian Y."/>
            <person name="Yu Z."/>
            <person name="Xu H.Jr."/>
            <person name="Zheng T."/>
        </authorList>
    </citation>
    <scope>NUCLEOTIDE SEQUENCE [LARGE SCALE GENOMIC DNA]</scope>
    <source>
        <strain evidence="11 12">KD52</strain>
    </source>
</reference>
<dbReference type="STRING" id="1524460.IX84_04410"/>
<accession>A0A098SA73</accession>
<dbReference type="SUPFAM" id="SSF56935">
    <property type="entry name" value="Porins"/>
    <property type="match status" value="1"/>
</dbReference>
<gene>
    <name evidence="11" type="ORF">IX84_04410</name>
</gene>
<comment type="subcellular location">
    <subcellularLocation>
        <location evidence="1">Cell outer membrane</location>
        <topology evidence="1">Multi-pass membrane protein</topology>
    </subcellularLocation>
</comment>
<feature type="domain" description="TonB-dependent receptor plug" evidence="9">
    <location>
        <begin position="145"/>
        <end position="231"/>
    </location>
</feature>
<evidence type="ECO:0000256" key="2">
    <source>
        <dbReference type="ARBA" id="ARBA00022448"/>
    </source>
</evidence>
<sequence>MLVFLLVVSVISAQPPWGGTGGGKKGPTIKGRIAGTVIDSISGQPVEFATLVLIKSADGKQQDGGITESDGSFKIIEVENGKYDLNISFLGYEPKVLEGLETTLEKPDLDLGTIYILPTGVNLEEVTVTGQAALVENRIDKLVYNAEKDASTVGGDAADVLRNVPLLSVDLDGNVSLRGSSNIQILINGRPSTLFGSNPADALKTIPANQIKTVEVITTPTAKYDGEGSSGIINIITKKRNAEGFTGSVNTSIGTRQNNGGVNLNWVRGRFGLNGGANSFWSWRREGSIDFLREEQEGETILSTFIQGGPNSSQVLGFNGNFGAFYDFNAYNSINSSIRFNGFNNWRDGTTNGRIAPNTGDIVDFVRSNDNASVRNGYDWTVDYKRTYPKSEREFSVAFQLSTTNSDQENVTDQDGSELRYEEDIRNFNDGINSEYTLQADYVHPFPGGTKLETGLKTVIRRINSDYETLTRETNTVMFTPIPFLTDNFLYDQDVYAGYVSLNWKLSKSIGLITGARYEHTTIRGAYRELEQEPFTQQYGNILPSIILNKQFKNFSNAKASYSRRIQRPSLFFINPFTQISDPNNLVFGNPTLDPEVVDQYELSYNTFVKGVAINAAVYYRQTTDIIESFVQIEPASEVSSTSYLNIGVNNSVGVNLFTSVNIKEIGSFRLGFNIFTYNAESTVDSIDLSRSTVIWNGNIGANINLPRDWKFDLFGFARSPQQTLQGENPSFWLYGMGLRKQFNKRFSLGIRAIEPFNERKSFPSEIQGENFYQRSNFSIPFRSIGFSISYNFGELDFSGNRRGRRSKINNDDQKGGGNDNF</sequence>
<dbReference type="SUPFAM" id="SSF49464">
    <property type="entry name" value="Carboxypeptidase regulatory domain-like"/>
    <property type="match status" value="1"/>
</dbReference>
<feature type="region of interest" description="Disordered" evidence="8">
    <location>
        <begin position="803"/>
        <end position="822"/>
    </location>
</feature>
<evidence type="ECO:0000313" key="12">
    <source>
        <dbReference type="Proteomes" id="UP000029736"/>
    </source>
</evidence>
<keyword evidence="7" id="KW-0998">Cell outer membrane</keyword>
<evidence type="ECO:0000313" key="11">
    <source>
        <dbReference type="EMBL" id="KGE89031.1"/>
    </source>
</evidence>
<dbReference type="InterPro" id="IPR008969">
    <property type="entry name" value="CarboxyPept-like_regulatory"/>
</dbReference>
<name>A0A098SA73_9BACT</name>
<evidence type="ECO:0008006" key="13">
    <source>
        <dbReference type="Google" id="ProtNLM"/>
    </source>
</evidence>
<dbReference type="Gene3D" id="2.40.170.20">
    <property type="entry name" value="TonB-dependent receptor, beta-barrel domain"/>
    <property type="match status" value="1"/>
</dbReference>
<dbReference type="InterPro" id="IPR036942">
    <property type="entry name" value="Beta-barrel_TonB_sf"/>
</dbReference>
<dbReference type="AlphaFoldDB" id="A0A098SA73"/>
<dbReference type="InterPro" id="IPR012910">
    <property type="entry name" value="Plug_dom"/>
</dbReference>
<dbReference type="Pfam" id="PF14905">
    <property type="entry name" value="OMP_b-brl_3"/>
    <property type="match status" value="1"/>
</dbReference>
<dbReference type="Gene3D" id="2.170.130.10">
    <property type="entry name" value="TonB-dependent receptor, plug domain"/>
    <property type="match status" value="1"/>
</dbReference>
<evidence type="ECO:0000256" key="1">
    <source>
        <dbReference type="ARBA" id="ARBA00004571"/>
    </source>
</evidence>
<dbReference type="Pfam" id="PF07715">
    <property type="entry name" value="Plug"/>
    <property type="match status" value="1"/>
</dbReference>
<dbReference type="GO" id="GO:0015344">
    <property type="term" value="F:siderophore uptake transmembrane transporter activity"/>
    <property type="evidence" value="ECO:0007669"/>
    <property type="project" value="TreeGrafter"/>
</dbReference>
<keyword evidence="12" id="KW-1185">Reference proteome</keyword>
<keyword evidence="4" id="KW-0812">Transmembrane</keyword>
<keyword evidence="2" id="KW-0813">Transport</keyword>
<dbReference type="EMBL" id="JPOS01000012">
    <property type="protein sequence ID" value="KGE89031.1"/>
    <property type="molecule type" value="Genomic_DNA"/>
</dbReference>
<dbReference type="GO" id="GO:0044718">
    <property type="term" value="P:siderophore transmembrane transport"/>
    <property type="evidence" value="ECO:0007669"/>
    <property type="project" value="TreeGrafter"/>
</dbReference>
<evidence type="ECO:0000256" key="8">
    <source>
        <dbReference type="SAM" id="MobiDB-lite"/>
    </source>
</evidence>
<evidence type="ECO:0000256" key="5">
    <source>
        <dbReference type="ARBA" id="ARBA00022729"/>
    </source>
</evidence>
<dbReference type="InterPro" id="IPR037066">
    <property type="entry name" value="Plug_dom_sf"/>
</dbReference>
<evidence type="ECO:0000259" key="9">
    <source>
        <dbReference type="Pfam" id="PF07715"/>
    </source>
</evidence>
<evidence type="ECO:0000256" key="4">
    <source>
        <dbReference type="ARBA" id="ARBA00022692"/>
    </source>
</evidence>
<evidence type="ECO:0000259" key="10">
    <source>
        <dbReference type="Pfam" id="PF14905"/>
    </source>
</evidence>
<keyword evidence="5" id="KW-0732">Signal</keyword>
<dbReference type="Gene3D" id="2.60.40.1120">
    <property type="entry name" value="Carboxypeptidase-like, regulatory domain"/>
    <property type="match status" value="1"/>
</dbReference>
<protein>
    <recommendedName>
        <fullName evidence="13">TonB-dependent receptor</fullName>
    </recommendedName>
</protein>
<dbReference type="PANTHER" id="PTHR30069:SF29">
    <property type="entry name" value="HEMOGLOBIN AND HEMOGLOBIN-HAPTOGLOBIN-BINDING PROTEIN 1-RELATED"/>
    <property type="match status" value="1"/>
</dbReference>
<evidence type="ECO:0000256" key="7">
    <source>
        <dbReference type="ARBA" id="ARBA00023237"/>
    </source>
</evidence>
<dbReference type="InterPro" id="IPR041700">
    <property type="entry name" value="OMP_b-brl_3"/>
</dbReference>
<feature type="domain" description="Outer membrane protein beta-barrel" evidence="10">
    <location>
        <begin position="388"/>
        <end position="791"/>
    </location>
</feature>
<dbReference type="PANTHER" id="PTHR30069">
    <property type="entry name" value="TONB-DEPENDENT OUTER MEMBRANE RECEPTOR"/>
    <property type="match status" value="1"/>
</dbReference>
<keyword evidence="3" id="KW-1134">Transmembrane beta strand</keyword>
<dbReference type="Pfam" id="PF13620">
    <property type="entry name" value="CarboxypepD_reg"/>
    <property type="match status" value="1"/>
</dbReference>